<dbReference type="EMBL" id="JAHRIQ010076696">
    <property type="protein sequence ID" value="MEQ2246228.1"/>
    <property type="molecule type" value="Genomic_DNA"/>
</dbReference>
<proteinExistence type="predicted"/>
<organism evidence="1 2">
    <name type="scientific">Ilyodon furcidens</name>
    <name type="common">goldbreast splitfin</name>
    <dbReference type="NCBI Taxonomy" id="33524"/>
    <lineage>
        <taxon>Eukaryota</taxon>
        <taxon>Metazoa</taxon>
        <taxon>Chordata</taxon>
        <taxon>Craniata</taxon>
        <taxon>Vertebrata</taxon>
        <taxon>Euteleostomi</taxon>
        <taxon>Actinopterygii</taxon>
        <taxon>Neopterygii</taxon>
        <taxon>Teleostei</taxon>
        <taxon>Neoteleostei</taxon>
        <taxon>Acanthomorphata</taxon>
        <taxon>Ovalentaria</taxon>
        <taxon>Atherinomorphae</taxon>
        <taxon>Cyprinodontiformes</taxon>
        <taxon>Goodeidae</taxon>
        <taxon>Ilyodon</taxon>
    </lineage>
</organism>
<protein>
    <submittedName>
        <fullName evidence="1">Uncharacterized protein</fullName>
    </submittedName>
</protein>
<evidence type="ECO:0000313" key="1">
    <source>
        <dbReference type="EMBL" id="MEQ2246228.1"/>
    </source>
</evidence>
<reference evidence="1 2" key="1">
    <citation type="submission" date="2021-06" db="EMBL/GenBank/DDBJ databases">
        <authorList>
            <person name="Palmer J.M."/>
        </authorList>
    </citation>
    <scope>NUCLEOTIDE SEQUENCE [LARGE SCALE GENOMIC DNA]</scope>
    <source>
        <strain evidence="2">if_2019</strain>
        <tissue evidence="1">Muscle</tissue>
    </source>
</reference>
<name>A0ABV0ULV7_9TELE</name>
<keyword evidence="2" id="KW-1185">Reference proteome</keyword>
<accession>A0ABV0ULV7</accession>
<sequence length="134" mass="15097">MVQSPGSSLIFSSAQPTASLQGVGQRWAWRRWILCLLNHLCVDVVIYFGSLSNDDPFSVFYQWPPDFYLVLQRVRYAKHSENSGGSSPNLPGGAGWGQCFFGYGPYALKHHETSDYHINAYLMWKELASLFCPG</sequence>
<gene>
    <name evidence="1" type="ORF">ILYODFUR_036134</name>
</gene>
<dbReference type="Proteomes" id="UP001482620">
    <property type="component" value="Unassembled WGS sequence"/>
</dbReference>
<comment type="caution">
    <text evidence="1">The sequence shown here is derived from an EMBL/GenBank/DDBJ whole genome shotgun (WGS) entry which is preliminary data.</text>
</comment>
<evidence type="ECO:0000313" key="2">
    <source>
        <dbReference type="Proteomes" id="UP001482620"/>
    </source>
</evidence>